<organism evidence="2 3">
    <name type="scientific">Lactobacillus gallinarum</name>
    <dbReference type="NCBI Taxonomy" id="52242"/>
    <lineage>
        <taxon>Bacteria</taxon>
        <taxon>Bacillati</taxon>
        <taxon>Bacillota</taxon>
        <taxon>Bacilli</taxon>
        <taxon>Lactobacillales</taxon>
        <taxon>Lactobacillaceae</taxon>
        <taxon>Lactobacillus</taxon>
    </lineage>
</organism>
<dbReference type="AlphaFoldDB" id="A0A1Y4W1F9"/>
<dbReference type="Proteomes" id="UP000196293">
    <property type="component" value="Unassembled WGS sequence"/>
</dbReference>
<dbReference type="EMBL" id="NFLZ01000017">
    <property type="protein sequence ID" value="OUQ75478.1"/>
    <property type="molecule type" value="Genomic_DNA"/>
</dbReference>
<name>A0A1Y4W1F9_9LACO</name>
<dbReference type="RefSeq" id="WP_087175728.1">
    <property type="nucleotide sequence ID" value="NZ_NFLS01000001.1"/>
</dbReference>
<accession>A0A1Y4W1F9</accession>
<evidence type="ECO:0000313" key="4">
    <source>
        <dbReference type="Proteomes" id="UP000196293"/>
    </source>
</evidence>
<reference evidence="3 4" key="1">
    <citation type="submission" date="2017-04" db="EMBL/GenBank/DDBJ databases">
        <title>Function of individual gut microbiota members based on whole genome sequencing of pure cultures obtained from chicken caecum.</title>
        <authorList>
            <person name="Medvecky M."/>
            <person name="Cejkova D."/>
            <person name="Polansky O."/>
            <person name="Karasova D."/>
            <person name="Kubasova T."/>
            <person name="Cizek A."/>
            <person name="Rychlik I."/>
        </authorList>
    </citation>
    <scope>NUCLEOTIDE SEQUENCE [LARGE SCALE GENOMIC DNA]</scope>
    <source>
        <strain evidence="3">An101</strain>
        <strain evidence="4">An115</strain>
    </source>
</reference>
<keyword evidence="4" id="KW-1185">Reference proteome</keyword>
<proteinExistence type="predicted"/>
<reference evidence="2" key="2">
    <citation type="journal article" date="2018" name="BMC Genomics">
        <title>Whole genome sequencing and function prediction of 133 gut anaerobes isolated from chicken caecum in pure cultures.</title>
        <authorList>
            <person name="Medvecky M."/>
            <person name="Cejkova D."/>
            <person name="Polansky O."/>
            <person name="Karasova D."/>
            <person name="Kubasova T."/>
            <person name="Cizek A."/>
            <person name="Rychlik I."/>
        </authorList>
    </citation>
    <scope>NUCLEOTIDE SEQUENCE</scope>
    <source>
        <strain evidence="2">An101</strain>
        <strain evidence="1">An115</strain>
    </source>
</reference>
<evidence type="ECO:0000313" key="3">
    <source>
        <dbReference type="Proteomes" id="UP000195859"/>
    </source>
</evidence>
<sequence>MDYLDTLIEKDRYETYRARKAILEDLMEQTFKVLNSSTDPKEIKSEANKLVDYRLQLIDVNDYLKNNKNRSEEVAL</sequence>
<dbReference type="Proteomes" id="UP000195859">
    <property type="component" value="Unassembled WGS sequence"/>
</dbReference>
<evidence type="ECO:0000313" key="1">
    <source>
        <dbReference type="EMBL" id="OUQ58292.1"/>
    </source>
</evidence>
<evidence type="ECO:0000313" key="2">
    <source>
        <dbReference type="EMBL" id="OUQ75478.1"/>
    </source>
</evidence>
<protein>
    <submittedName>
        <fullName evidence="2">Uncharacterized protein</fullName>
    </submittedName>
</protein>
<gene>
    <name evidence="2" type="ORF">B5E44_06855</name>
    <name evidence="1" type="ORF">B5E59_00830</name>
</gene>
<dbReference type="EMBL" id="NFLS01000001">
    <property type="protein sequence ID" value="OUQ58292.1"/>
    <property type="molecule type" value="Genomic_DNA"/>
</dbReference>
<comment type="caution">
    <text evidence="2">The sequence shown here is derived from an EMBL/GenBank/DDBJ whole genome shotgun (WGS) entry which is preliminary data.</text>
</comment>